<dbReference type="RefSeq" id="WP_153418379.1">
    <property type="nucleotide sequence ID" value="NZ_WFLM01000001.1"/>
</dbReference>
<dbReference type="GO" id="GO:0016628">
    <property type="term" value="F:oxidoreductase activity, acting on the CH-CH group of donors, NAD or NADP as acceptor"/>
    <property type="evidence" value="ECO:0007669"/>
    <property type="project" value="UniProtKB-ARBA"/>
</dbReference>
<comment type="caution">
    <text evidence="5">The sequence shown here is derived from an EMBL/GenBank/DDBJ whole genome shotgun (WGS) entry which is preliminary data.</text>
</comment>
<dbReference type="PANTHER" id="PTHR22893">
    <property type="entry name" value="NADH OXIDOREDUCTASE-RELATED"/>
    <property type="match status" value="1"/>
</dbReference>
<keyword evidence="3" id="KW-0560">Oxidoreductase</keyword>
<dbReference type="EMBL" id="WFLM01000001">
    <property type="protein sequence ID" value="KAB8040858.1"/>
    <property type="molecule type" value="Genomic_DNA"/>
</dbReference>
<dbReference type="AlphaFoldDB" id="A0A6N6W0M2"/>
<evidence type="ECO:0000259" key="4">
    <source>
        <dbReference type="Pfam" id="PF00724"/>
    </source>
</evidence>
<evidence type="ECO:0000256" key="2">
    <source>
        <dbReference type="ARBA" id="ARBA00005979"/>
    </source>
</evidence>
<evidence type="ECO:0000313" key="6">
    <source>
        <dbReference type="Proteomes" id="UP000437748"/>
    </source>
</evidence>
<sequence length="369" mass="41709">MSILFEPIKIGDLSLKNRIVLAPLTRSRANYQRIPNDLMKKYYSLRSSFGLIITEATSVELLGVGYPRTPGIWNEEQIYAWRQITDEVHEKGGTIIMQLWHVGRVSDPLYTNGQTPIGPSAIAAKQKVSLIRPEKFYETPREVSLAEINQLIHIYKKGAENAKKAGFDGVEIHGANGYLLDQFLQSKSNVRKDKYGGSIENRARFPLEVVDAVIDTWGSSRVGYHIAPRGDALDMGDQNPLETFSYLVSELSKRNLAFICAREYESKDSISPQLRKIFTGKFIANEGYTKETAEMTIKNGNADAVAFGKLSIPNPNLVEKFIKNEKLNIPQVKDFYNEHKYLFDLAETMPSKGYYETDKLGYTEFPTES</sequence>
<feature type="domain" description="NADH:flavin oxidoreductase/NADH oxidase N-terminal" evidence="4">
    <location>
        <begin position="4"/>
        <end position="326"/>
    </location>
</feature>
<dbReference type="GO" id="GO:0010181">
    <property type="term" value="F:FMN binding"/>
    <property type="evidence" value="ECO:0007669"/>
    <property type="project" value="InterPro"/>
</dbReference>
<gene>
    <name evidence="5" type="ORF">GCL60_02715</name>
</gene>
<dbReference type="SUPFAM" id="SSF51395">
    <property type="entry name" value="FMN-linked oxidoreductases"/>
    <property type="match status" value="1"/>
</dbReference>
<dbReference type="InterPro" id="IPR013785">
    <property type="entry name" value="Aldolase_TIM"/>
</dbReference>
<proteinExistence type="inferred from homology"/>
<dbReference type="Pfam" id="PF00724">
    <property type="entry name" value="Oxidored_FMN"/>
    <property type="match status" value="1"/>
</dbReference>
<dbReference type="OrthoDB" id="5297124at2"/>
<organism evidence="5 6">
    <name type="scientific">Silvanigrella paludirubra</name>
    <dbReference type="NCBI Taxonomy" id="2499159"/>
    <lineage>
        <taxon>Bacteria</taxon>
        <taxon>Pseudomonadati</taxon>
        <taxon>Bdellovibrionota</taxon>
        <taxon>Oligoflexia</taxon>
        <taxon>Silvanigrellales</taxon>
        <taxon>Silvanigrellaceae</taxon>
        <taxon>Silvanigrella</taxon>
    </lineage>
</organism>
<dbReference type="CDD" id="cd02933">
    <property type="entry name" value="OYE_like_FMN"/>
    <property type="match status" value="1"/>
</dbReference>
<comment type="similarity">
    <text evidence="2">Belongs to the NADH:flavin oxidoreductase/NADH oxidase family.</text>
</comment>
<dbReference type="Gene3D" id="3.20.20.70">
    <property type="entry name" value="Aldolase class I"/>
    <property type="match status" value="1"/>
</dbReference>
<accession>A0A6N6W0M2</accession>
<dbReference type="GO" id="GO:0005829">
    <property type="term" value="C:cytosol"/>
    <property type="evidence" value="ECO:0007669"/>
    <property type="project" value="TreeGrafter"/>
</dbReference>
<dbReference type="PANTHER" id="PTHR22893:SF98">
    <property type="entry name" value="OXIDOREDUCTASE"/>
    <property type="match status" value="1"/>
</dbReference>
<dbReference type="Proteomes" id="UP000437748">
    <property type="component" value="Unassembled WGS sequence"/>
</dbReference>
<comment type="cofactor">
    <cofactor evidence="1">
        <name>FMN</name>
        <dbReference type="ChEBI" id="CHEBI:58210"/>
    </cofactor>
</comment>
<evidence type="ECO:0000313" key="5">
    <source>
        <dbReference type="EMBL" id="KAB8040858.1"/>
    </source>
</evidence>
<evidence type="ECO:0000256" key="1">
    <source>
        <dbReference type="ARBA" id="ARBA00001917"/>
    </source>
</evidence>
<reference evidence="5 6" key="1">
    <citation type="submission" date="2019-10" db="EMBL/GenBank/DDBJ databases">
        <title>New species of Slilvanegrellaceae.</title>
        <authorList>
            <person name="Pitt A."/>
            <person name="Hahn M.W."/>
        </authorList>
    </citation>
    <scope>NUCLEOTIDE SEQUENCE [LARGE SCALE GENOMIC DNA]</scope>
    <source>
        <strain evidence="5 6">SP-Ram-0.45-NSY-1</strain>
    </source>
</reference>
<keyword evidence="6" id="KW-1185">Reference proteome</keyword>
<dbReference type="InterPro" id="IPR045247">
    <property type="entry name" value="Oye-like"/>
</dbReference>
<name>A0A6N6W0M2_9BACT</name>
<protein>
    <submittedName>
        <fullName evidence="5">Alkene reductase</fullName>
    </submittedName>
</protein>
<dbReference type="FunFam" id="3.20.20.70:FF:000059">
    <property type="entry name" value="N-ethylmaleimide reductase, FMN-linked"/>
    <property type="match status" value="1"/>
</dbReference>
<dbReference type="InterPro" id="IPR001155">
    <property type="entry name" value="OxRdtase_FMN_N"/>
</dbReference>
<evidence type="ECO:0000256" key="3">
    <source>
        <dbReference type="ARBA" id="ARBA00023002"/>
    </source>
</evidence>